<dbReference type="EMBL" id="LYCR01000077">
    <property type="protein sequence ID" value="OGM43052.1"/>
    <property type="molecule type" value="Genomic_DNA"/>
</dbReference>
<proteinExistence type="predicted"/>
<dbReference type="RefSeq" id="XP_022386769.1">
    <property type="nucleotide sequence ID" value="XM_022536353.1"/>
</dbReference>
<dbReference type="Gene3D" id="3.80.10.10">
    <property type="entry name" value="Ribonuclease Inhibitor"/>
    <property type="match status" value="1"/>
</dbReference>
<accession>A0A1F7ZUC5</accession>
<dbReference type="OrthoDB" id="2522477at2759"/>
<dbReference type="AlphaFoldDB" id="A0A1F7ZUC5"/>
<organism evidence="2 3">
    <name type="scientific">Aspergillus bombycis</name>
    <dbReference type="NCBI Taxonomy" id="109264"/>
    <lineage>
        <taxon>Eukaryota</taxon>
        <taxon>Fungi</taxon>
        <taxon>Dikarya</taxon>
        <taxon>Ascomycota</taxon>
        <taxon>Pezizomycotina</taxon>
        <taxon>Eurotiomycetes</taxon>
        <taxon>Eurotiomycetidae</taxon>
        <taxon>Eurotiales</taxon>
        <taxon>Aspergillaceae</taxon>
        <taxon>Aspergillus</taxon>
    </lineage>
</organism>
<feature type="domain" description="F-box" evidence="1">
    <location>
        <begin position="4"/>
        <end position="50"/>
    </location>
</feature>
<evidence type="ECO:0000313" key="2">
    <source>
        <dbReference type="EMBL" id="OGM43052.1"/>
    </source>
</evidence>
<reference evidence="2 3" key="1">
    <citation type="journal article" date="2016" name="Genome Biol. Evol.">
        <title>Draft genome sequence of an aflatoxigenic Aspergillus species, A. bombycis.</title>
        <authorList>
            <person name="Moore G.G."/>
            <person name="Mack B.M."/>
            <person name="Beltz S.B."/>
            <person name="Gilbert M.K."/>
        </authorList>
    </citation>
    <scope>NUCLEOTIDE SEQUENCE [LARGE SCALE GENOMIC DNA]</scope>
    <source>
        <strain evidence="3">NRRL 26010</strain>
    </source>
</reference>
<dbReference type="InterPro" id="IPR032675">
    <property type="entry name" value="LRR_dom_sf"/>
</dbReference>
<evidence type="ECO:0000259" key="1">
    <source>
        <dbReference type="PROSITE" id="PS50181"/>
    </source>
</evidence>
<protein>
    <recommendedName>
        <fullName evidence="1">F-box domain-containing protein</fullName>
    </recommendedName>
</protein>
<dbReference type="InterPro" id="IPR001810">
    <property type="entry name" value="F-box_dom"/>
</dbReference>
<dbReference type="Proteomes" id="UP000179179">
    <property type="component" value="Unassembled WGS sequence"/>
</dbReference>
<dbReference type="SUPFAM" id="SSF52047">
    <property type="entry name" value="RNI-like"/>
    <property type="match status" value="1"/>
</dbReference>
<sequence length="454" mass="51900">MASPLQLLHLPTEILVWILAEVPSQASFASLARTCRRLQTLVEPYLYRSVYLGNHDGESFAYAIDRKAVRAEYIQELVIHYHYVDDIPNEDEYYPILVESLVPTISRLVNLRRLVVKGLEYDTQRPYDEPDFGPGPRLDALSMIWSWLFQQSTQSMSGVLPSLTTCELIMNDLTPTPLQHTAGEPWYFSSRETVLLHPKLQKLSIVAAMISGLDPEMLSYTKKPGFRPTSLETLILLCCDVSINGLHDMLKFPKALKNFTLKGSPWTTIPNQFPMDRGAIVNVLKAQAHSLLNLELDFYLRTNCPALDFRDFTSLQQLTIDPKALRGDDDEQSPEAQKHLRQYCHLPPSLRSLRFREYREWGRPDLQTLSIVLDWVMSRGLPNLKNITIQSATFTSAAILDAITSDGKSFRQAFRVVGVELAVERVRSCLNNEHLTIDCNCCSFCWRFLDQWDN</sequence>
<dbReference type="GeneID" id="34452615"/>
<gene>
    <name evidence="2" type="ORF">ABOM_009225</name>
</gene>
<dbReference type="Pfam" id="PF12937">
    <property type="entry name" value="F-box-like"/>
    <property type="match status" value="1"/>
</dbReference>
<comment type="caution">
    <text evidence="2">The sequence shown here is derived from an EMBL/GenBank/DDBJ whole genome shotgun (WGS) entry which is preliminary data.</text>
</comment>
<dbReference type="PROSITE" id="PS50181">
    <property type="entry name" value="FBOX"/>
    <property type="match status" value="1"/>
</dbReference>
<dbReference type="STRING" id="109264.A0A1F7ZUC5"/>
<name>A0A1F7ZUC5_9EURO</name>
<evidence type="ECO:0000313" key="3">
    <source>
        <dbReference type="Proteomes" id="UP000179179"/>
    </source>
</evidence>
<keyword evidence="3" id="KW-1185">Reference proteome</keyword>